<keyword evidence="3" id="KW-1185">Reference proteome</keyword>
<organism evidence="2 3">
    <name type="scientific">Flavobacterium haoranii</name>
    <dbReference type="NCBI Taxonomy" id="683124"/>
    <lineage>
        <taxon>Bacteria</taxon>
        <taxon>Pseudomonadati</taxon>
        <taxon>Bacteroidota</taxon>
        <taxon>Flavobacteriia</taxon>
        <taxon>Flavobacteriales</taxon>
        <taxon>Flavobacteriaceae</taxon>
        <taxon>Flavobacterium</taxon>
    </lineage>
</organism>
<evidence type="ECO:0000313" key="3">
    <source>
        <dbReference type="Proteomes" id="UP000184232"/>
    </source>
</evidence>
<gene>
    <name evidence="2" type="ORF">SAMN05444337_1916</name>
</gene>
<reference evidence="2 3" key="1">
    <citation type="submission" date="2016-11" db="EMBL/GenBank/DDBJ databases">
        <authorList>
            <person name="Jaros S."/>
            <person name="Januszkiewicz K."/>
            <person name="Wedrychowicz H."/>
        </authorList>
    </citation>
    <scope>NUCLEOTIDE SEQUENCE [LARGE SCALE GENOMIC DNA]</scope>
    <source>
        <strain evidence="2 3">DSM 22807</strain>
    </source>
</reference>
<name>A0A1M6IYZ6_9FLAO</name>
<dbReference type="STRING" id="683124.SAMN05444337_1916"/>
<feature type="domain" description="TPM" evidence="1">
    <location>
        <begin position="4"/>
        <end position="121"/>
    </location>
</feature>
<dbReference type="OrthoDB" id="9786161at2"/>
<dbReference type="Proteomes" id="UP000184232">
    <property type="component" value="Unassembled WGS sequence"/>
</dbReference>
<protein>
    <submittedName>
        <fullName evidence="2">TLP18.3, Psb32 and MOLO-1 founding protein of phosphatase</fullName>
    </submittedName>
</protein>
<dbReference type="Pfam" id="PF04536">
    <property type="entry name" value="TPM_phosphatase"/>
    <property type="match status" value="1"/>
</dbReference>
<dbReference type="PANTHER" id="PTHR30373:SF8">
    <property type="entry name" value="BLL7265 PROTEIN"/>
    <property type="match status" value="1"/>
</dbReference>
<proteinExistence type="predicted"/>
<dbReference type="Gene3D" id="3.10.310.50">
    <property type="match status" value="1"/>
</dbReference>
<dbReference type="EMBL" id="FQZH01000003">
    <property type="protein sequence ID" value="SHJ39675.1"/>
    <property type="molecule type" value="Genomic_DNA"/>
</dbReference>
<dbReference type="PANTHER" id="PTHR30373">
    <property type="entry name" value="UPF0603 PROTEIN YGCG"/>
    <property type="match status" value="1"/>
</dbReference>
<dbReference type="AlphaFoldDB" id="A0A1M6IYZ6"/>
<accession>A0A1M6IYZ6</accession>
<evidence type="ECO:0000259" key="1">
    <source>
        <dbReference type="Pfam" id="PF04536"/>
    </source>
</evidence>
<dbReference type="RefSeq" id="WP_072784412.1">
    <property type="nucleotide sequence ID" value="NZ_CP045292.1"/>
</dbReference>
<evidence type="ECO:0000313" key="2">
    <source>
        <dbReference type="EMBL" id="SHJ39675.1"/>
    </source>
</evidence>
<sequence>MSQTEDFLTKAEEQAIVEAIVEAEKNTSGEIRVHLEEHSEKDPLVRAQEVFFTLNMQNTKARNGVLIYIGVKDKKLAILGDEGINNLVEADFWDCTKDVIITHFKEGKYKLGLVEGILKAGEQLKKYFPYQSDDTNELSNEISRG</sequence>
<dbReference type="InterPro" id="IPR007621">
    <property type="entry name" value="TPM_dom"/>
</dbReference>